<evidence type="ECO:0000256" key="1">
    <source>
        <dbReference type="SAM" id="SignalP"/>
    </source>
</evidence>
<evidence type="ECO:0000313" key="2">
    <source>
        <dbReference type="EMBL" id="SFI58184.1"/>
    </source>
</evidence>
<dbReference type="Gene3D" id="1.10.390.10">
    <property type="entry name" value="Neutral Protease Domain 2"/>
    <property type="match status" value="1"/>
</dbReference>
<name>A0A1I3JD90_9FLAO</name>
<reference evidence="3" key="1">
    <citation type="submission" date="2016-10" db="EMBL/GenBank/DDBJ databases">
        <authorList>
            <person name="Varghese N."/>
            <person name="Submissions S."/>
        </authorList>
    </citation>
    <scope>NUCLEOTIDE SEQUENCE [LARGE SCALE GENOMIC DNA]</scope>
    <source>
        <strain evidence="3">DSM 22251</strain>
    </source>
</reference>
<sequence>MKRYFFASFFLIFFTEVFAQQDSISIAATVSADQKEMYVEQTLVYYNTTDVPQDKIKLLNWSAAYKNRDTPLLKRTMEDRKNDLYFAQKSELASVENLKINIDGNSLEHNSRQENIFIALDQTLQPGESKKLNLNYKINLPNSQFTGYGTLYDDTHFKYFFLVPDGFEDENQTPKYYRGIEENQSPGNYWKVHFNLPAEVNVKSNLTQEDATTFSGNLPVDPEFFLTKSPTDLLMTEVDGQNITVQLGYTLPENEKKALEFFLPLHLKFIKNKIGFLPDKLFISEKFRQDENFVGIDDINFWKFNFQLFTDYEKTDLAYFSVISKAVMLNAAKFEKNDDHWLSNGLKTYLEIQYLQQYYKDRKLLGDLPENAKILGIKPLKFFHASELKLTERYGLAYQYMVTQNLDQKIGEEFANLSNFNATAISHFETGSLFSFLAEKMGHEHFAQFLQNYLAENRGKHVDKQVFLDKLTLASGYSADFLDEFIKHKNRVNFRLKRYRKIGEDFQVKISKNTVMTIPFKIETEEKSGTSKTFWFDTDDTRKTVQYNIPQSNAEKIIINDDYIFPEKNFRDNYLYTKGVFANTKKIKLKLLKDIPNPEFNEIYITPRLNFNAYDKVLFGINVKNTSLFPRKFAYSFTPYFSSGTGQLAGSSSVGYSFQPAEAFYRSLDLGVYASHFHYDYDLTYRKLAAFANLNFARDPRAEIRRDAAFSYTYLEKDLDPNKSNDTEYSKYNLWNVGYAFSDRSLINEKYFSTGVQWMEDFQKITTEVSYRYEYAKDKKISLRFFGGVFLSNNTKNSLFDYGISRVSNYAFSYGLLGQSATTGVLAQQLIIAEGGFKSYIGTTANQWITTVNSDTHVWRWFNVYADAGVYKNKFESAKFIWDSGIKLKVIPDFLEVYFPIQSSLGFEPAFKDYGKRIRFTLSLNISAITSYLRRGWF</sequence>
<keyword evidence="3" id="KW-1185">Reference proteome</keyword>
<proteinExistence type="predicted"/>
<dbReference type="Proteomes" id="UP000242560">
    <property type="component" value="Unassembled WGS sequence"/>
</dbReference>
<dbReference type="RefSeq" id="WP_089817704.1">
    <property type="nucleotide sequence ID" value="NZ_FORQ01000001.1"/>
</dbReference>
<dbReference type="InterPro" id="IPR027268">
    <property type="entry name" value="Peptidase_M4/M1_CTD_sf"/>
</dbReference>
<keyword evidence="1" id="KW-0732">Signal</keyword>
<dbReference type="EMBL" id="FORQ01000001">
    <property type="protein sequence ID" value="SFI58184.1"/>
    <property type="molecule type" value="Genomic_DNA"/>
</dbReference>
<evidence type="ECO:0008006" key="4">
    <source>
        <dbReference type="Google" id="ProtNLM"/>
    </source>
</evidence>
<dbReference type="AlphaFoldDB" id="A0A1I3JD90"/>
<protein>
    <recommendedName>
        <fullName evidence="4">Aminopeptidase</fullName>
    </recommendedName>
</protein>
<feature type="chain" id="PRO_5015349982" description="Aminopeptidase" evidence="1">
    <location>
        <begin position="20"/>
        <end position="938"/>
    </location>
</feature>
<evidence type="ECO:0000313" key="3">
    <source>
        <dbReference type="Proteomes" id="UP000242560"/>
    </source>
</evidence>
<organism evidence="2 3">
    <name type="scientific">Kaistella treverensis</name>
    <dbReference type="NCBI Taxonomy" id="631455"/>
    <lineage>
        <taxon>Bacteria</taxon>
        <taxon>Pseudomonadati</taxon>
        <taxon>Bacteroidota</taxon>
        <taxon>Flavobacteriia</taxon>
        <taxon>Flavobacteriales</taxon>
        <taxon>Weeksellaceae</taxon>
        <taxon>Chryseobacterium group</taxon>
        <taxon>Kaistella</taxon>
    </lineage>
</organism>
<feature type="signal peptide" evidence="1">
    <location>
        <begin position="1"/>
        <end position="19"/>
    </location>
</feature>
<accession>A0A1I3JD90</accession>
<gene>
    <name evidence="2" type="ORF">SAMN05421638_0101</name>
</gene>